<dbReference type="GO" id="GO:0031464">
    <property type="term" value="C:Cul4A-RING E3 ubiquitin ligase complex"/>
    <property type="evidence" value="ECO:0007669"/>
    <property type="project" value="TreeGrafter"/>
</dbReference>
<sequence>MIRSNGYQSLQSGASGFATGHVGAINALDIEQQYSRYLLSAGADSSIKIWDLGEKRLPLPKSPPQNEGDNDDNDGDNDDDDDDDDDDLNYDNSPSSFHDETSSATDAKASTNLSRKRAASNSSGTYGPPQPPTTFSKKRRITSSASHSSLGSNSKPFKYSLVAQVPRKTHHRFGVSAIQWYPEDAGLFVSASFDHTVKAWDAETLDPVYSFNLEHRVYSAHVAPDSAAHALIATATESPLLRLLDLRSAAAAHTLKGHGAGGLRSVRWAPTQAHLLASGGTDGTVRLWDIRQSKACLDILDVYRTQADIDRNTTVKKGSICNRTTNSSPNNNATPAANLSTKIFSHRGTVNSLLWLPNSENLLSAGTDDEIRLWAIPDYSIQQQKLQRSTPRAHNTLLNYGRLVSNRFPQTLYMCIAHDCGVENEKGEENQFNSSRINKDSEIFFFPSDSGQILVFDVFSGHLLNRLDRRTREGIYATDIPRTTCITSRGREPSSLSNSLKNSSLEYYSGALDGTITRWVVSPPSTLQENDYNSNQQHSQDSSLLQNATKNVDFNENEDIGGDGYNKLTTTSPTLDDAALIKVTTTTNDAKDKDSDESNSDNDYEWAGNALASLK</sequence>
<dbReference type="GeneID" id="43583641"/>
<evidence type="ECO:0000256" key="5">
    <source>
        <dbReference type="PROSITE-ProRule" id="PRU00221"/>
    </source>
</evidence>
<feature type="compositionally biased region" description="Polar residues" evidence="6">
    <location>
        <begin position="102"/>
        <end position="125"/>
    </location>
</feature>
<dbReference type="SUPFAM" id="SSF50978">
    <property type="entry name" value="WD40 repeat-like"/>
    <property type="match status" value="1"/>
</dbReference>
<evidence type="ECO:0000256" key="4">
    <source>
        <dbReference type="ARBA" id="ARBA00023204"/>
    </source>
</evidence>
<keyword evidence="4" id="KW-0234">DNA repair</keyword>
<proteinExistence type="predicted"/>
<feature type="repeat" description="WD" evidence="5">
    <location>
        <begin position="263"/>
        <end position="298"/>
    </location>
</feature>
<gene>
    <name evidence="7" type="ORF">SAPINGB_P004826</name>
</gene>
<evidence type="ECO:0000313" key="8">
    <source>
        <dbReference type="Proteomes" id="UP000398389"/>
    </source>
</evidence>
<dbReference type="GO" id="GO:0000109">
    <property type="term" value="C:nucleotide-excision repair complex"/>
    <property type="evidence" value="ECO:0007669"/>
    <property type="project" value="TreeGrafter"/>
</dbReference>
<evidence type="ECO:0000313" key="7">
    <source>
        <dbReference type="EMBL" id="VVT56115.1"/>
    </source>
</evidence>
<keyword evidence="2" id="KW-0677">Repeat</keyword>
<dbReference type="OrthoDB" id="361494at2759"/>
<feature type="repeat" description="WD" evidence="5">
    <location>
        <begin position="168"/>
        <end position="210"/>
    </location>
</feature>
<dbReference type="PROSITE" id="PS00678">
    <property type="entry name" value="WD_REPEATS_1"/>
    <property type="match status" value="2"/>
</dbReference>
<dbReference type="PROSITE" id="PS50294">
    <property type="entry name" value="WD_REPEATS_REGION"/>
    <property type="match status" value="4"/>
</dbReference>
<dbReference type="InterPro" id="IPR036322">
    <property type="entry name" value="WD40_repeat_dom_sf"/>
</dbReference>
<dbReference type="Proteomes" id="UP000398389">
    <property type="component" value="Unassembled WGS sequence"/>
</dbReference>
<dbReference type="Gene3D" id="2.130.10.10">
    <property type="entry name" value="YVTN repeat-like/Quinoprotein amine dehydrogenase"/>
    <property type="match status" value="2"/>
</dbReference>
<dbReference type="PRINTS" id="PR00320">
    <property type="entry name" value="GPROTEINBRPT"/>
</dbReference>
<dbReference type="GO" id="GO:0043161">
    <property type="term" value="P:proteasome-mediated ubiquitin-dependent protein catabolic process"/>
    <property type="evidence" value="ECO:0007669"/>
    <property type="project" value="TreeGrafter"/>
</dbReference>
<evidence type="ECO:0000256" key="3">
    <source>
        <dbReference type="ARBA" id="ARBA00022763"/>
    </source>
</evidence>
<evidence type="ECO:0000256" key="1">
    <source>
        <dbReference type="ARBA" id="ARBA00022574"/>
    </source>
</evidence>
<dbReference type="GO" id="GO:0006283">
    <property type="term" value="P:transcription-coupled nucleotide-excision repair"/>
    <property type="evidence" value="ECO:0007669"/>
    <property type="project" value="InterPro"/>
</dbReference>
<dbReference type="RefSeq" id="XP_031855432.1">
    <property type="nucleotide sequence ID" value="XM_031999541.1"/>
</dbReference>
<keyword evidence="8" id="KW-1185">Reference proteome</keyword>
<dbReference type="PROSITE" id="PS50082">
    <property type="entry name" value="WD_REPEATS_2"/>
    <property type="match status" value="4"/>
</dbReference>
<dbReference type="AlphaFoldDB" id="A0A5E8BZR8"/>
<keyword evidence="1 5" id="KW-0853">WD repeat</keyword>
<organism evidence="7 8">
    <name type="scientific">Magnusiomyces paraingens</name>
    <dbReference type="NCBI Taxonomy" id="2606893"/>
    <lineage>
        <taxon>Eukaryota</taxon>
        <taxon>Fungi</taxon>
        <taxon>Dikarya</taxon>
        <taxon>Ascomycota</taxon>
        <taxon>Saccharomycotina</taxon>
        <taxon>Dipodascomycetes</taxon>
        <taxon>Dipodascales</taxon>
        <taxon>Dipodascaceae</taxon>
        <taxon>Magnusiomyces</taxon>
    </lineage>
</organism>
<name>A0A5E8BZR8_9ASCO</name>
<feature type="region of interest" description="Disordered" evidence="6">
    <location>
        <begin position="55"/>
        <end position="152"/>
    </location>
</feature>
<dbReference type="PANTHER" id="PTHR46202">
    <property type="entry name" value="DNA EXCISION REPAIR PROTEIN ERCC-8"/>
    <property type="match status" value="1"/>
</dbReference>
<evidence type="ECO:0000256" key="6">
    <source>
        <dbReference type="SAM" id="MobiDB-lite"/>
    </source>
</evidence>
<dbReference type="InterPro" id="IPR042238">
    <property type="entry name" value="Rad28/ERCC8/Ckn1/ATCSA-1"/>
</dbReference>
<dbReference type="SMART" id="SM00320">
    <property type="entry name" value="WD40"/>
    <property type="match status" value="5"/>
</dbReference>
<dbReference type="EMBL" id="CABVLU010000004">
    <property type="protein sequence ID" value="VVT56115.1"/>
    <property type="molecule type" value="Genomic_DNA"/>
</dbReference>
<keyword evidence="3" id="KW-0227">DNA damage</keyword>
<feature type="repeat" description="WD" evidence="5">
    <location>
        <begin position="18"/>
        <end position="52"/>
    </location>
</feature>
<dbReference type="InterPro" id="IPR020472">
    <property type="entry name" value="WD40_PAC1"/>
</dbReference>
<dbReference type="InterPro" id="IPR015943">
    <property type="entry name" value="WD40/YVTN_repeat-like_dom_sf"/>
</dbReference>
<feature type="compositionally biased region" description="Acidic residues" evidence="6">
    <location>
        <begin position="68"/>
        <end position="89"/>
    </location>
</feature>
<dbReference type="Pfam" id="PF00400">
    <property type="entry name" value="WD40"/>
    <property type="match status" value="4"/>
</dbReference>
<dbReference type="GO" id="GO:0000209">
    <property type="term" value="P:protein polyubiquitination"/>
    <property type="evidence" value="ECO:0007669"/>
    <property type="project" value="TreeGrafter"/>
</dbReference>
<reference evidence="7 8" key="1">
    <citation type="submission" date="2019-09" db="EMBL/GenBank/DDBJ databases">
        <authorList>
            <person name="Brejova B."/>
        </authorList>
    </citation>
    <scope>NUCLEOTIDE SEQUENCE [LARGE SCALE GENOMIC DNA]</scope>
</reference>
<evidence type="ECO:0008006" key="9">
    <source>
        <dbReference type="Google" id="ProtNLM"/>
    </source>
</evidence>
<feature type="region of interest" description="Disordered" evidence="6">
    <location>
        <begin position="585"/>
        <end position="615"/>
    </location>
</feature>
<evidence type="ECO:0000256" key="2">
    <source>
        <dbReference type="ARBA" id="ARBA00022737"/>
    </source>
</evidence>
<dbReference type="InterPro" id="IPR019775">
    <property type="entry name" value="WD40_repeat_CS"/>
</dbReference>
<protein>
    <recommendedName>
        <fullName evidence="9">Anaphase-promoting complex subunit 4 WD40 domain-containing protein</fullName>
    </recommendedName>
</protein>
<accession>A0A5E8BZR8</accession>
<dbReference type="InterPro" id="IPR001680">
    <property type="entry name" value="WD40_rpt"/>
</dbReference>
<dbReference type="PANTHER" id="PTHR46202:SF1">
    <property type="entry name" value="DNA EXCISION REPAIR PROTEIN ERCC-8"/>
    <property type="match status" value="1"/>
</dbReference>
<feature type="compositionally biased region" description="Low complexity" evidence="6">
    <location>
        <begin position="143"/>
        <end position="152"/>
    </location>
</feature>
<feature type="repeat" description="WD" evidence="5">
    <location>
        <begin position="343"/>
        <end position="374"/>
    </location>
</feature>